<dbReference type="InterPro" id="IPR009739">
    <property type="entry name" value="LprI-like_N"/>
</dbReference>
<dbReference type="PANTHER" id="PTHR39176">
    <property type="entry name" value="PERIPLASMIC PROTEIN-RELATED"/>
    <property type="match status" value="1"/>
</dbReference>
<reference evidence="2" key="2">
    <citation type="journal article" date="2019" name="Genome Biol. Evol.">
        <title>Day and night: Metabolic profiles and evolutionary relationships of six axenic non-marine cyanobacteria.</title>
        <authorList>
            <person name="Will S.E."/>
            <person name="Henke P."/>
            <person name="Boedeker C."/>
            <person name="Huang S."/>
            <person name="Brinkmann H."/>
            <person name="Rohde M."/>
            <person name="Jarek M."/>
            <person name="Friedl T."/>
            <person name="Seufert S."/>
            <person name="Schumacher M."/>
            <person name="Overmann J."/>
            <person name="Neumann-Schaal M."/>
            <person name="Petersen J."/>
        </authorList>
    </citation>
    <scope>NUCLEOTIDE SEQUENCE [LARGE SCALE GENOMIC DNA]</scope>
    <source>
        <strain evidence="2">PCC 7102</strain>
    </source>
</reference>
<evidence type="ECO:0000313" key="2">
    <source>
        <dbReference type="EMBL" id="RUT00535.1"/>
    </source>
</evidence>
<keyword evidence="3" id="KW-1185">Reference proteome</keyword>
<dbReference type="Proteomes" id="UP000271624">
    <property type="component" value="Unassembled WGS sequence"/>
</dbReference>
<protein>
    <recommendedName>
        <fullName evidence="1">Lysozyme inhibitor LprI-like N-terminal domain-containing protein</fullName>
    </recommendedName>
</protein>
<reference evidence="2" key="1">
    <citation type="submission" date="2018-12" db="EMBL/GenBank/DDBJ databases">
        <authorList>
            <person name="Will S."/>
            <person name="Neumann-Schaal M."/>
            <person name="Henke P."/>
        </authorList>
    </citation>
    <scope>NUCLEOTIDE SEQUENCE</scope>
    <source>
        <strain evidence="2">PCC 7102</strain>
    </source>
</reference>
<dbReference type="Pfam" id="PF07007">
    <property type="entry name" value="LprI"/>
    <property type="match status" value="1"/>
</dbReference>
<feature type="domain" description="Lysozyme inhibitor LprI-like N-terminal" evidence="1">
    <location>
        <begin position="38"/>
        <end position="128"/>
    </location>
</feature>
<dbReference type="PANTHER" id="PTHR39176:SF1">
    <property type="entry name" value="PERIPLASMIC PROTEIN"/>
    <property type="match status" value="1"/>
</dbReference>
<proteinExistence type="predicted"/>
<gene>
    <name evidence="2" type="ORF">DSM106972_073060</name>
</gene>
<dbReference type="OrthoDB" id="7340239at2"/>
<comment type="caution">
    <text evidence="2">The sequence shown here is derived from an EMBL/GenBank/DDBJ whole genome shotgun (WGS) entry which is preliminary data.</text>
</comment>
<organism evidence="2 3">
    <name type="scientific">Dulcicalothrix desertica PCC 7102</name>
    <dbReference type="NCBI Taxonomy" id="232991"/>
    <lineage>
        <taxon>Bacteria</taxon>
        <taxon>Bacillati</taxon>
        <taxon>Cyanobacteriota</taxon>
        <taxon>Cyanophyceae</taxon>
        <taxon>Nostocales</taxon>
        <taxon>Calotrichaceae</taxon>
        <taxon>Dulcicalothrix</taxon>
    </lineage>
</organism>
<dbReference type="AlphaFoldDB" id="A0A433V376"/>
<sequence length="138" mass="15911">MELLLRWNILIIMGFLLSGVPTALVGAQTQKQLPPPNCKDPQTTRDMIECGERTYKEASKKLSSINKQLLDKVSVSQRKRLVASHQNWLKHRDTFCAFEAGMYEGGTLEPTTRINCYARMTNERSQELNTWLIELNRR</sequence>
<accession>A0A433V376</accession>
<dbReference type="Gene3D" id="1.20.1270.180">
    <property type="match status" value="1"/>
</dbReference>
<dbReference type="EMBL" id="RSCL01000023">
    <property type="protein sequence ID" value="RUT00535.1"/>
    <property type="molecule type" value="Genomic_DNA"/>
</dbReference>
<evidence type="ECO:0000313" key="3">
    <source>
        <dbReference type="Proteomes" id="UP000271624"/>
    </source>
</evidence>
<dbReference type="RefSeq" id="WP_127085416.1">
    <property type="nucleotide sequence ID" value="NZ_RSCL01000023.1"/>
</dbReference>
<evidence type="ECO:0000259" key="1">
    <source>
        <dbReference type="Pfam" id="PF07007"/>
    </source>
</evidence>
<name>A0A433V376_9CYAN</name>